<gene>
    <name evidence="5" type="ORF">BSL78_07805</name>
</gene>
<dbReference type="SUPFAM" id="SSF49854">
    <property type="entry name" value="Spermadhesin, CUB domain"/>
    <property type="match status" value="5"/>
</dbReference>
<feature type="disulfide bond" evidence="3">
    <location>
        <begin position="161"/>
        <end position="176"/>
    </location>
</feature>
<reference evidence="5 6" key="1">
    <citation type="journal article" date="2017" name="PLoS Biol.">
        <title>The sea cucumber genome provides insights into morphological evolution and visceral regeneration.</title>
        <authorList>
            <person name="Zhang X."/>
            <person name="Sun L."/>
            <person name="Yuan J."/>
            <person name="Sun Y."/>
            <person name="Gao Y."/>
            <person name="Zhang L."/>
            <person name="Li S."/>
            <person name="Dai H."/>
            <person name="Hamel J.F."/>
            <person name="Liu C."/>
            <person name="Yu Y."/>
            <person name="Liu S."/>
            <person name="Lin W."/>
            <person name="Guo K."/>
            <person name="Jin S."/>
            <person name="Xu P."/>
            <person name="Storey K.B."/>
            <person name="Huan P."/>
            <person name="Zhang T."/>
            <person name="Zhou Y."/>
            <person name="Zhang J."/>
            <person name="Lin C."/>
            <person name="Li X."/>
            <person name="Xing L."/>
            <person name="Huo D."/>
            <person name="Sun M."/>
            <person name="Wang L."/>
            <person name="Mercier A."/>
            <person name="Li F."/>
            <person name="Yang H."/>
            <person name="Xiang J."/>
        </authorList>
    </citation>
    <scope>NUCLEOTIDE SEQUENCE [LARGE SCALE GENOMIC DNA]</scope>
    <source>
        <strain evidence="5">Shaxun</strain>
        <tissue evidence="5">Muscle</tissue>
    </source>
</reference>
<dbReference type="PROSITE" id="PS50068">
    <property type="entry name" value="LDLRA_2"/>
    <property type="match status" value="1"/>
</dbReference>
<name>A0A2G8L4U9_STIJA</name>
<comment type="caution">
    <text evidence="3">Lacks conserved residue(s) required for the propagation of feature annotation.</text>
</comment>
<dbReference type="Pfam" id="PF00431">
    <property type="entry name" value="CUB"/>
    <property type="match status" value="3"/>
</dbReference>
<organism evidence="5 6">
    <name type="scientific">Stichopus japonicus</name>
    <name type="common">Sea cucumber</name>
    <dbReference type="NCBI Taxonomy" id="307972"/>
    <lineage>
        <taxon>Eukaryota</taxon>
        <taxon>Metazoa</taxon>
        <taxon>Echinodermata</taxon>
        <taxon>Eleutherozoa</taxon>
        <taxon>Echinozoa</taxon>
        <taxon>Holothuroidea</taxon>
        <taxon>Aspidochirotacea</taxon>
        <taxon>Aspidochirotida</taxon>
        <taxon>Stichopodidae</taxon>
        <taxon>Apostichopus</taxon>
    </lineage>
</organism>
<dbReference type="PANTHER" id="PTHR24251">
    <property type="entry name" value="OVOCHYMASE-RELATED"/>
    <property type="match status" value="1"/>
</dbReference>
<dbReference type="SMART" id="SM00192">
    <property type="entry name" value="LDLa"/>
    <property type="match status" value="4"/>
</dbReference>
<dbReference type="Proteomes" id="UP000230750">
    <property type="component" value="Unassembled WGS sequence"/>
</dbReference>
<dbReference type="PRINTS" id="PR00261">
    <property type="entry name" value="LDLRECEPTOR"/>
</dbReference>
<protein>
    <recommendedName>
        <fullName evidence="4">CUB domain-containing protein</fullName>
    </recommendedName>
</protein>
<comment type="caution">
    <text evidence="5">The sequence shown here is derived from an EMBL/GenBank/DDBJ whole genome shotgun (WGS) entry which is preliminary data.</text>
</comment>
<feature type="domain" description="CUB" evidence="4">
    <location>
        <begin position="20"/>
        <end position="131"/>
    </location>
</feature>
<feature type="domain" description="CUB" evidence="4">
    <location>
        <begin position="355"/>
        <end position="463"/>
    </location>
</feature>
<dbReference type="PROSITE" id="PS01180">
    <property type="entry name" value="CUB"/>
    <property type="match status" value="2"/>
</dbReference>
<dbReference type="OrthoDB" id="2019384at2759"/>
<dbReference type="Gene3D" id="2.60.120.290">
    <property type="entry name" value="Spermadhesin, CUB domain"/>
    <property type="match status" value="4"/>
</dbReference>
<dbReference type="InterPro" id="IPR002172">
    <property type="entry name" value="LDrepeatLR_classA_rpt"/>
</dbReference>
<keyword evidence="1" id="KW-0677">Repeat</keyword>
<dbReference type="PANTHER" id="PTHR24251:SF30">
    <property type="entry name" value="MEMBRANE FRIZZLED-RELATED PROTEIN"/>
    <property type="match status" value="1"/>
</dbReference>
<dbReference type="InterPro" id="IPR000859">
    <property type="entry name" value="CUB_dom"/>
</dbReference>
<dbReference type="InterPro" id="IPR036055">
    <property type="entry name" value="LDL_receptor-like_sf"/>
</dbReference>
<dbReference type="Gene3D" id="4.10.400.10">
    <property type="entry name" value="Low-density Lipoprotein Receptor"/>
    <property type="match status" value="2"/>
</dbReference>
<dbReference type="PROSITE" id="PS01209">
    <property type="entry name" value="LDLRA_1"/>
    <property type="match status" value="1"/>
</dbReference>
<evidence type="ECO:0000313" key="6">
    <source>
        <dbReference type="Proteomes" id="UP000230750"/>
    </source>
</evidence>
<dbReference type="SUPFAM" id="SSF57424">
    <property type="entry name" value="LDL receptor-like module"/>
    <property type="match status" value="3"/>
</dbReference>
<evidence type="ECO:0000256" key="1">
    <source>
        <dbReference type="ARBA" id="ARBA00022737"/>
    </source>
</evidence>
<accession>A0A2G8L4U9</accession>
<dbReference type="SMART" id="SM00042">
    <property type="entry name" value="CUB"/>
    <property type="match status" value="3"/>
</dbReference>
<dbReference type="InterPro" id="IPR023415">
    <property type="entry name" value="LDLR_class-A_CS"/>
</dbReference>
<evidence type="ECO:0000259" key="4">
    <source>
        <dbReference type="PROSITE" id="PS01180"/>
    </source>
</evidence>
<keyword evidence="6" id="KW-1185">Reference proteome</keyword>
<dbReference type="EMBL" id="MRZV01000221">
    <property type="protein sequence ID" value="PIK55286.1"/>
    <property type="molecule type" value="Genomic_DNA"/>
</dbReference>
<sequence length="754" mass="84863">MNIFSLPPSLHPYLSTLPFTEIDITPDGVNLTSPYFPRPGYLDNFDYTWYLTSPEDHYISLEFSVFDLEYYQDVIFIGEGEDNRYDNADYKLSGEYEVLRILPKSSSVWIRMVTNDNRSPSIGFKVYANAVPIAEAVLRECDPETEFSCKDGSCLGATVVCDGFNQCTNAADEYSCPRTTCYSGAYIPEYERCNRRWFCPEGEDEYYCEPAQVGEVFYMETPIDIDRPTGYQAYSNETWTVATEEGLCLSVYFSSFKTESDYDLWYIGVGNKLSLSAIFLYLSGSYVLDPFLIPFNESFVHFESDGSKNDGYVLMEMEVVNKTELMYCEKGSYVHRKQICDNEWHCLDGRDEVKCDPLPRGENRIITSAYYPVGYPKNTHQVWTFTTEDDLKLLLQVTTLRTEENFDLLRIGSGSSCVEESYASFSGEVDYRFVISQDNTMCVFFSSDYSVENIGMTATVSAVAENDYVICSSDGSVIPVVLQCDFRWNCPAGEDERGCEPLKLYDAIPFESPNFPGAYPPYSYIIYTASSEPGTETYYTFDIFDMEKGTDYLYAGCGPDPFDANTTVVSLTGNEVEPFTLPCNDVWFTFYSDGYGYNIGYSGTTYVVPASDGLVCSEDGSPVDKDAVCDRKWDCLLTGDDERNCPRIPVNQTAYIRSENYPAPYPRDQFSVFTGEAEDGLHALVEFFDFDLQAGDSLTFGCGANPYDDLSVVATFTGGEIPPPLTLECASIWFSLSTTSSEGDNRGFLEALQL</sequence>
<keyword evidence="2 3" id="KW-1015">Disulfide bond</keyword>
<dbReference type="AlphaFoldDB" id="A0A2G8L4U9"/>
<dbReference type="CDD" id="cd00112">
    <property type="entry name" value="LDLa"/>
    <property type="match status" value="1"/>
</dbReference>
<evidence type="ECO:0000256" key="2">
    <source>
        <dbReference type="ARBA" id="ARBA00023157"/>
    </source>
</evidence>
<proteinExistence type="predicted"/>
<feature type="disulfide bond" evidence="3">
    <location>
        <begin position="149"/>
        <end position="167"/>
    </location>
</feature>
<evidence type="ECO:0000256" key="3">
    <source>
        <dbReference type="PROSITE-ProRule" id="PRU00124"/>
    </source>
</evidence>
<evidence type="ECO:0000313" key="5">
    <source>
        <dbReference type="EMBL" id="PIK55286.1"/>
    </source>
</evidence>
<dbReference type="InterPro" id="IPR035914">
    <property type="entry name" value="Sperma_CUB_dom_sf"/>
</dbReference>
<dbReference type="CDD" id="cd00041">
    <property type="entry name" value="CUB"/>
    <property type="match status" value="2"/>
</dbReference>